<keyword evidence="7" id="KW-1185">Reference proteome</keyword>
<keyword evidence="3" id="KW-0804">Transcription</keyword>
<dbReference type="RefSeq" id="WP_192750220.1">
    <property type="nucleotide sequence ID" value="NZ_BAABJL010000025.1"/>
</dbReference>
<reference evidence="6" key="1">
    <citation type="submission" date="2020-10" db="EMBL/GenBank/DDBJ databases">
        <title>Sequencing the genomes of 1000 actinobacteria strains.</title>
        <authorList>
            <person name="Klenk H.-P."/>
        </authorList>
    </citation>
    <scope>NUCLEOTIDE SEQUENCE</scope>
    <source>
        <strain evidence="6">DSM 45354</strain>
    </source>
</reference>
<accession>A0A927R7W5</accession>
<evidence type="ECO:0000313" key="7">
    <source>
        <dbReference type="Proteomes" id="UP000638648"/>
    </source>
</evidence>
<feature type="domain" description="HTH tetR-type" evidence="5">
    <location>
        <begin position="5"/>
        <end position="65"/>
    </location>
</feature>
<feature type="DNA-binding region" description="H-T-H motif" evidence="4">
    <location>
        <begin position="28"/>
        <end position="47"/>
    </location>
</feature>
<dbReference type="InterPro" id="IPR009057">
    <property type="entry name" value="Homeodomain-like_sf"/>
</dbReference>
<dbReference type="Pfam" id="PF13305">
    <property type="entry name" value="TetR_C_33"/>
    <property type="match status" value="1"/>
</dbReference>
<dbReference type="InterPro" id="IPR025996">
    <property type="entry name" value="MT1864/Rv1816-like_C"/>
</dbReference>
<organism evidence="6 7">
    <name type="scientific">Actinopolymorpha pittospori</name>
    <dbReference type="NCBI Taxonomy" id="648752"/>
    <lineage>
        <taxon>Bacteria</taxon>
        <taxon>Bacillati</taxon>
        <taxon>Actinomycetota</taxon>
        <taxon>Actinomycetes</taxon>
        <taxon>Propionibacteriales</taxon>
        <taxon>Actinopolymorphaceae</taxon>
        <taxon>Actinopolymorpha</taxon>
    </lineage>
</organism>
<comment type="caution">
    <text evidence="6">The sequence shown here is derived from an EMBL/GenBank/DDBJ whole genome shotgun (WGS) entry which is preliminary data.</text>
</comment>
<dbReference type="GO" id="GO:0003700">
    <property type="term" value="F:DNA-binding transcription factor activity"/>
    <property type="evidence" value="ECO:0007669"/>
    <property type="project" value="TreeGrafter"/>
</dbReference>
<dbReference type="Gene3D" id="1.10.357.10">
    <property type="entry name" value="Tetracycline Repressor, domain 2"/>
    <property type="match status" value="1"/>
</dbReference>
<dbReference type="InterPro" id="IPR001647">
    <property type="entry name" value="HTH_TetR"/>
</dbReference>
<protein>
    <submittedName>
        <fullName evidence="6">AcrR family transcriptional regulator</fullName>
    </submittedName>
</protein>
<dbReference type="SUPFAM" id="SSF48498">
    <property type="entry name" value="Tetracyclin repressor-like, C-terminal domain"/>
    <property type="match status" value="1"/>
</dbReference>
<gene>
    <name evidence="6" type="ORF">HEB94_002865</name>
</gene>
<evidence type="ECO:0000256" key="3">
    <source>
        <dbReference type="ARBA" id="ARBA00023163"/>
    </source>
</evidence>
<proteinExistence type="predicted"/>
<evidence type="ECO:0000256" key="1">
    <source>
        <dbReference type="ARBA" id="ARBA00023015"/>
    </source>
</evidence>
<evidence type="ECO:0000313" key="6">
    <source>
        <dbReference type="EMBL" id="MBE1606017.1"/>
    </source>
</evidence>
<dbReference type="PROSITE" id="PS50977">
    <property type="entry name" value="HTH_TETR_2"/>
    <property type="match status" value="1"/>
</dbReference>
<dbReference type="Gene3D" id="1.10.10.60">
    <property type="entry name" value="Homeodomain-like"/>
    <property type="match status" value="1"/>
</dbReference>
<dbReference type="GO" id="GO:0000976">
    <property type="term" value="F:transcription cis-regulatory region binding"/>
    <property type="evidence" value="ECO:0007669"/>
    <property type="project" value="TreeGrafter"/>
</dbReference>
<dbReference type="Pfam" id="PF00440">
    <property type="entry name" value="TetR_N"/>
    <property type="match status" value="1"/>
</dbReference>
<dbReference type="PANTHER" id="PTHR30055">
    <property type="entry name" value="HTH-TYPE TRANSCRIPTIONAL REGULATOR RUTR"/>
    <property type="match status" value="1"/>
</dbReference>
<keyword evidence="1" id="KW-0805">Transcription regulation</keyword>
<dbReference type="InterPro" id="IPR036271">
    <property type="entry name" value="Tet_transcr_reg_TetR-rel_C_sf"/>
</dbReference>
<dbReference type="PANTHER" id="PTHR30055:SF151">
    <property type="entry name" value="TRANSCRIPTIONAL REGULATORY PROTEIN"/>
    <property type="match status" value="1"/>
</dbReference>
<dbReference type="EMBL" id="JADBEM010000001">
    <property type="protein sequence ID" value="MBE1606017.1"/>
    <property type="molecule type" value="Genomic_DNA"/>
</dbReference>
<keyword evidence="2 4" id="KW-0238">DNA-binding</keyword>
<sequence>MPRAGLSTAAVVDAALAHVDKKGVEALTLAAVAEHTGVAAPSLYKHVRNLAELRRLLAVRALEEITGRLASAVMGRSGDDAVGALMRAWRAYASEHPNRYSMLPPDPLADPVLAEPGRRMLEVALAVLRGYGLGGAAAIHATRSIRAAMHGFASLEAAGGFGLSEDLDLSYDQLCEMVTAGLRRLAEANSPS</sequence>
<evidence type="ECO:0000259" key="5">
    <source>
        <dbReference type="PROSITE" id="PS50977"/>
    </source>
</evidence>
<dbReference type="Proteomes" id="UP000638648">
    <property type="component" value="Unassembled WGS sequence"/>
</dbReference>
<name>A0A927R7W5_9ACTN</name>
<evidence type="ECO:0000256" key="4">
    <source>
        <dbReference type="PROSITE-ProRule" id="PRU00335"/>
    </source>
</evidence>
<dbReference type="AlphaFoldDB" id="A0A927R7W5"/>
<evidence type="ECO:0000256" key="2">
    <source>
        <dbReference type="ARBA" id="ARBA00023125"/>
    </source>
</evidence>
<dbReference type="InterPro" id="IPR050109">
    <property type="entry name" value="HTH-type_TetR-like_transc_reg"/>
</dbReference>
<dbReference type="SUPFAM" id="SSF46689">
    <property type="entry name" value="Homeodomain-like"/>
    <property type="match status" value="1"/>
</dbReference>